<dbReference type="Proteomes" id="UP000053370">
    <property type="component" value="Unassembled WGS sequence"/>
</dbReference>
<dbReference type="AlphaFoldDB" id="A0A0S7BUE7"/>
<dbReference type="PROSITE" id="PS50943">
    <property type="entry name" value="HTH_CROC1"/>
    <property type="match status" value="1"/>
</dbReference>
<dbReference type="PATRIC" id="fig|1678840.3.peg.1274"/>
<keyword evidence="3" id="KW-1185">Reference proteome</keyword>
<dbReference type="InterPro" id="IPR010982">
    <property type="entry name" value="Lambda_DNA-bd_dom_sf"/>
</dbReference>
<dbReference type="Gene3D" id="1.10.260.40">
    <property type="entry name" value="lambda repressor-like DNA-binding domains"/>
    <property type="match status" value="1"/>
</dbReference>
<dbReference type="OrthoDB" id="9804491at2"/>
<dbReference type="STRING" id="1678840.ATC1_1364"/>
<organism evidence="2">
    <name type="scientific">Flexilinea flocculi</name>
    <dbReference type="NCBI Taxonomy" id="1678840"/>
    <lineage>
        <taxon>Bacteria</taxon>
        <taxon>Bacillati</taxon>
        <taxon>Chloroflexota</taxon>
        <taxon>Anaerolineae</taxon>
        <taxon>Anaerolineales</taxon>
        <taxon>Anaerolineaceae</taxon>
        <taxon>Flexilinea</taxon>
    </lineage>
</organism>
<dbReference type="Pfam" id="PF13274">
    <property type="entry name" value="SocA_Panacea"/>
    <property type="match status" value="1"/>
</dbReference>
<dbReference type="SMART" id="SM00530">
    <property type="entry name" value="HTH_XRE"/>
    <property type="match status" value="1"/>
</dbReference>
<dbReference type="EMBL" id="DF968181">
    <property type="protein sequence ID" value="GAP40099.1"/>
    <property type="molecule type" value="Genomic_DNA"/>
</dbReference>
<feature type="domain" description="HTH cro/C1-type" evidence="1">
    <location>
        <begin position="75"/>
        <end position="106"/>
    </location>
</feature>
<dbReference type="SUPFAM" id="SSF47413">
    <property type="entry name" value="lambda repressor-like DNA-binding domains"/>
    <property type="match status" value="1"/>
</dbReference>
<dbReference type="NCBIfam" id="TIGR03830">
    <property type="entry name" value="CxxCG_CxxCG_HTH"/>
    <property type="match status" value="1"/>
</dbReference>
<protein>
    <submittedName>
        <fullName evidence="2">Putative zinc finger/helix-turn-helix protein, YgiT family</fullName>
    </submittedName>
</protein>
<accession>A0A0S7BUE7</accession>
<dbReference type="Pfam" id="PF15731">
    <property type="entry name" value="MqsA_antitoxin"/>
    <property type="match status" value="1"/>
</dbReference>
<reference evidence="2" key="1">
    <citation type="journal article" date="2015" name="Genome Announc.">
        <title>Draft Genome Sequence of Anaerolineae Strain TC1, a Novel Isolate from a Methanogenic Wastewater Treatment System.</title>
        <authorList>
            <person name="Matsuura N."/>
            <person name="Tourlousse D.M."/>
            <person name="Sun L."/>
            <person name="Toyonaga M."/>
            <person name="Kuroda K."/>
            <person name="Ohashi A."/>
            <person name="Cruz R."/>
            <person name="Yamaguchi T."/>
            <person name="Sekiguchi Y."/>
        </authorList>
    </citation>
    <scope>NUCLEOTIDE SEQUENCE [LARGE SCALE GENOMIC DNA]</scope>
    <source>
        <strain evidence="2">TC1</strain>
    </source>
</reference>
<proteinExistence type="predicted"/>
<dbReference type="InterPro" id="IPR022452">
    <property type="entry name" value="MqsA"/>
</dbReference>
<dbReference type="InterPro" id="IPR001387">
    <property type="entry name" value="Cro/C1-type_HTH"/>
</dbReference>
<sequence length="331" mass="38495">MNAFCPNCEKVTEQKFVDKLEEIVIRGEMIPVHMEYYHCEECGEDFEIPRPDYDPLDAAYREYRNRKGMVQPEEIKKYRKELGLTQKELSEILGIGIASLNRYENGALQSEAHDQVIRLSMQSANLLQILEKKPELLSEHNRNRIVQRLQEKEQDCGDLLEEAIEQFGSYSPSLLSGFIRFNANKLFQAIKFFCYKDQVLKTKLNKLLFYADFKHFKENGVSISGARYAHAYYGPVPDQFNTWLTAILDWDKQITSEEQAFGDFVGEVYTSNEPDLTVFSTSELAALAFVKNKFQKYSARQIQDFSHQENGYRNTKDGEIISYQYAQELQI</sequence>
<evidence type="ECO:0000259" key="1">
    <source>
        <dbReference type="PROSITE" id="PS50943"/>
    </source>
</evidence>
<evidence type="ECO:0000313" key="3">
    <source>
        <dbReference type="Proteomes" id="UP000053370"/>
    </source>
</evidence>
<evidence type="ECO:0000313" key="2">
    <source>
        <dbReference type="EMBL" id="GAP40099.1"/>
    </source>
</evidence>
<dbReference type="CDD" id="cd00093">
    <property type="entry name" value="HTH_XRE"/>
    <property type="match status" value="1"/>
</dbReference>
<dbReference type="InterPro" id="IPR025272">
    <property type="entry name" value="SocA_Panacea"/>
</dbReference>
<dbReference type="RefSeq" id="WP_062279112.1">
    <property type="nucleotide sequence ID" value="NZ_DF968181.1"/>
</dbReference>
<dbReference type="GO" id="GO:0003677">
    <property type="term" value="F:DNA binding"/>
    <property type="evidence" value="ECO:0007669"/>
    <property type="project" value="InterPro"/>
</dbReference>
<name>A0A0S7BUE7_9CHLR</name>
<dbReference type="InterPro" id="IPR032758">
    <property type="entry name" value="MqsA/HigA-2"/>
</dbReference>
<gene>
    <name evidence="2" type="ORF">ATC1_1364</name>
</gene>